<dbReference type="PANTHER" id="PTHR46112:SF3">
    <property type="entry name" value="AMINOPEPTIDASE YPDF"/>
    <property type="match status" value="1"/>
</dbReference>
<evidence type="ECO:0000313" key="7">
    <source>
        <dbReference type="Proteomes" id="UP000214588"/>
    </source>
</evidence>
<evidence type="ECO:0000259" key="5">
    <source>
        <dbReference type="Pfam" id="PF01321"/>
    </source>
</evidence>
<comment type="similarity">
    <text evidence="1">Belongs to the peptidase M24B family.</text>
</comment>
<sequence length="356" mass="40184">MNNRLKKLNDIMKEKGISSLLVTKPENRRYLTGFTGTSGYLLITPQKNIFLTDFRYVEQANEEIYEGIEVVKHEFPMTKTLNEILGDLNVSTLYFEKNYITYETYEEYQQKLSNTTLQPSVDLVSEIRKIKDEDEIDTLKEAIKISDEAFLHIVNFIEEGVTERELSLEMEHFMKEKGAEKVSFDIIVASGERSALPHGVASEKKIKNGDFVKMDLGACYKGYCSDITRTVVLGEATEEQRKIYEMVLQAQMNAIRSIKAGMTGKEADETARCIIHKEGYGDKFGHGLGHGVGLEVHESPRLSPNHEETLKPGMTVTVEPGVYLPGWGGVRIEDIIVVKENGCEVLTQATKDLLEI</sequence>
<protein>
    <submittedName>
        <fullName evidence="6">Xaa-Pro dipeptidase</fullName>
    </submittedName>
</protein>
<dbReference type="GO" id="GO:0008235">
    <property type="term" value="F:metalloexopeptidase activity"/>
    <property type="evidence" value="ECO:0007669"/>
    <property type="project" value="UniProtKB-ARBA"/>
</dbReference>
<comment type="caution">
    <text evidence="6">The sequence shown here is derived from an EMBL/GenBank/DDBJ whole genome shotgun (WGS) entry which is preliminary data.</text>
</comment>
<evidence type="ECO:0000256" key="3">
    <source>
        <dbReference type="ARBA" id="ARBA00022801"/>
    </source>
</evidence>
<keyword evidence="2" id="KW-0479">Metal-binding</keyword>
<name>A0A226C0B7_9FIRM</name>
<gene>
    <name evidence="6" type="ORF">CDO51_05605</name>
</gene>
<dbReference type="InterPro" id="IPR029149">
    <property type="entry name" value="Creatin/AminoP/Spt16_N"/>
</dbReference>
<dbReference type="Gene3D" id="3.40.350.10">
    <property type="entry name" value="Creatinase/prolidase N-terminal domain"/>
    <property type="match status" value="1"/>
</dbReference>
<dbReference type="PANTHER" id="PTHR46112">
    <property type="entry name" value="AMINOPEPTIDASE"/>
    <property type="match status" value="1"/>
</dbReference>
<reference evidence="6 7" key="1">
    <citation type="submission" date="2017-06" db="EMBL/GenBank/DDBJ databases">
        <title>Draft Genome Sequence of Natranaerobius trueperi halophilic, alkalithermophilic bacteria from soda lakes.</title>
        <authorList>
            <person name="Zhao B."/>
        </authorList>
    </citation>
    <scope>NUCLEOTIDE SEQUENCE [LARGE SCALE GENOMIC DNA]</scope>
    <source>
        <strain evidence="6 7">DSM 18760</strain>
    </source>
</reference>
<dbReference type="CDD" id="cd01092">
    <property type="entry name" value="APP-like"/>
    <property type="match status" value="1"/>
</dbReference>
<dbReference type="InterPro" id="IPR000587">
    <property type="entry name" value="Creatinase_N"/>
</dbReference>
<dbReference type="InterPro" id="IPR036005">
    <property type="entry name" value="Creatinase/aminopeptidase-like"/>
</dbReference>
<dbReference type="Pfam" id="PF00557">
    <property type="entry name" value="Peptidase_M24"/>
    <property type="match status" value="1"/>
</dbReference>
<dbReference type="SUPFAM" id="SSF53092">
    <property type="entry name" value="Creatinase/prolidase N-terminal domain"/>
    <property type="match status" value="1"/>
</dbReference>
<keyword evidence="7" id="KW-1185">Reference proteome</keyword>
<dbReference type="OrthoDB" id="9806388at2"/>
<dbReference type="RefSeq" id="WP_089023324.1">
    <property type="nucleotide sequence ID" value="NZ_NIQC01000009.1"/>
</dbReference>
<dbReference type="InterPro" id="IPR001714">
    <property type="entry name" value="Pept_M24_MAP"/>
</dbReference>
<organism evidence="6 7">
    <name type="scientific">Natranaerobius trueperi</name>
    <dbReference type="NCBI Taxonomy" id="759412"/>
    <lineage>
        <taxon>Bacteria</taxon>
        <taxon>Bacillati</taxon>
        <taxon>Bacillota</taxon>
        <taxon>Clostridia</taxon>
        <taxon>Natranaerobiales</taxon>
        <taxon>Natranaerobiaceae</taxon>
        <taxon>Natranaerobius</taxon>
    </lineage>
</organism>
<dbReference type="Pfam" id="PF01321">
    <property type="entry name" value="Creatinase_N"/>
    <property type="match status" value="1"/>
</dbReference>
<evidence type="ECO:0000256" key="1">
    <source>
        <dbReference type="ARBA" id="ARBA00008766"/>
    </source>
</evidence>
<dbReference type="PROSITE" id="PS00491">
    <property type="entry name" value="PROLINE_PEPTIDASE"/>
    <property type="match status" value="1"/>
</dbReference>
<accession>A0A226C0B7</accession>
<dbReference type="Proteomes" id="UP000214588">
    <property type="component" value="Unassembled WGS sequence"/>
</dbReference>
<feature type="domain" description="Peptidase M24" evidence="4">
    <location>
        <begin position="138"/>
        <end position="340"/>
    </location>
</feature>
<feature type="domain" description="Creatinase N-terminal" evidence="5">
    <location>
        <begin position="4"/>
        <end position="130"/>
    </location>
</feature>
<dbReference type="GO" id="GO:0004177">
    <property type="term" value="F:aminopeptidase activity"/>
    <property type="evidence" value="ECO:0007669"/>
    <property type="project" value="UniProtKB-ARBA"/>
</dbReference>
<keyword evidence="3" id="KW-0378">Hydrolase</keyword>
<evidence type="ECO:0000259" key="4">
    <source>
        <dbReference type="Pfam" id="PF00557"/>
    </source>
</evidence>
<dbReference type="FunFam" id="3.90.230.10:FF:000014">
    <property type="entry name" value="Aminopeptidase P family protein"/>
    <property type="match status" value="1"/>
</dbReference>
<dbReference type="Gene3D" id="3.90.230.10">
    <property type="entry name" value="Creatinase/methionine aminopeptidase superfamily"/>
    <property type="match status" value="1"/>
</dbReference>
<dbReference type="InterPro" id="IPR050659">
    <property type="entry name" value="Peptidase_M24B"/>
</dbReference>
<dbReference type="PRINTS" id="PR00599">
    <property type="entry name" value="MAPEPTIDASE"/>
</dbReference>
<dbReference type="SUPFAM" id="SSF55920">
    <property type="entry name" value="Creatinase/aminopeptidase"/>
    <property type="match status" value="1"/>
</dbReference>
<dbReference type="AlphaFoldDB" id="A0A226C0B7"/>
<evidence type="ECO:0000313" key="6">
    <source>
        <dbReference type="EMBL" id="OWZ84034.1"/>
    </source>
</evidence>
<evidence type="ECO:0000256" key="2">
    <source>
        <dbReference type="ARBA" id="ARBA00022723"/>
    </source>
</evidence>
<proteinExistence type="inferred from homology"/>
<dbReference type="EMBL" id="NIQC01000009">
    <property type="protein sequence ID" value="OWZ84034.1"/>
    <property type="molecule type" value="Genomic_DNA"/>
</dbReference>
<dbReference type="InterPro" id="IPR001131">
    <property type="entry name" value="Peptidase_M24B_aminopep-P_CS"/>
</dbReference>
<dbReference type="InterPro" id="IPR000994">
    <property type="entry name" value="Pept_M24"/>
</dbReference>
<dbReference type="GO" id="GO:0046872">
    <property type="term" value="F:metal ion binding"/>
    <property type="evidence" value="ECO:0007669"/>
    <property type="project" value="UniProtKB-KW"/>
</dbReference>